<comment type="caution">
    <text evidence="2">The sequence shown here is derived from an EMBL/GenBank/DDBJ whole genome shotgun (WGS) entry which is preliminary data.</text>
</comment>
<feature type="domain" description="Plasmid pRiA4b Orf3-like" evidence="1">
    <location>
        <begin position="184"/>
        <end position="357"/>
    </location>
</feature>
<reference evidence="2 3" key="1">
    <citation type="submission" date="2014-12" db="EMBL/GenBank/DDBJ databases">
        <authorList>
            <person name="Kuzmanovic N."/>
            <person name="Pulawska J."/>
            <person name="Obradovic A."/>
        </authorList>
    </citation>
    <scope>NUCLEOTIDE SEQUENCE [LARGE SCALE GENOMIC DNA]</scope>
    <source>
        <strain evidence="2 3">KFB 330</strain>
    </source>
</reference>
<dbReference type="Gene3D" id="3.10.290.30">
    <property type="entry name" value="MM3350-like"/>
    <property type="match status" value="1"/>
</dbReference>
<organism evidence="2 3">
    <name type="scientific">Agrobacterium arsenijevicii</name>
    <dbReference type="NCBI Taxonomy" id="1585697"/>
    <lineage>
        <taxon>Bacteria</taxon>
        <taxon>Pseudomonadati</taxon>
        <taxon>Pseudomonadota</taxon>
        <taxon>Alphaproteobacteria</taxon>
        <taxon>Hyphomicrobiales</taxon>
        <taxon>Rhizobiaceae</taxon>
        <taxon>Rhizobium/Agrobacterium group</taxon>
        <taxon>Agrobacterium</taxon>
    </lineage>
</organism>
<sequence>MSSGKIYAAARVAARLNKAEMARLCALPVSIIRALEAGKDQDSKIAVQRTLATRSVTVYEDDQLVTFPKQSENDFGYVISVARAGAGISQADLATFSGVSLRSINGTEGGSVLSTTAVQDAIVSCLARRGVEIILERNDRWGVHIVNAQDVQPGERRFPNGESPFEIVMGKMKQQASNPHIPEMLRLRIELTGTRPLIWREILIPENATFADLHCTIQTIFGWRWAHLHEFHCGLTIGNIKELSGGSISDSQAIDERLIALNQVHDLFPKFQYLYDFGDNWKHMIKVADKIPRLDRPVRPVLVDGSGGFIVENSGGSKHWNDLATALRKGKADAETLDWLQQCGYGRNFDPDALDIDGINEALLSTDFDIPATWHDEWDRRQNVKITAQHLREEYPRPTIQSRYPSNGVTVISVEDFTEEDFNRDWISDVTDGMAFTQSTKMGKTVPLRSLLADISPFLDLSGDVVSFRSFPKALRWQDDKRAGVFHPDLAITKGRGKEVLVHFALNEEEVDFVKRISKLAGVKIHLFGGGIVDEPVVRNCNDLRSIARGVRDHADDVRAALADQNLSKGVAMTKAVQLLISKGITELSGFTGGSPERRARARIASAVTQKAIGINMTVPFDITRIGEPSLTTETCQFWSIAELYRV</sequence>
<evidence type="ECO:0000259" key="1">
    <source>
        <dbReference type="Pfam" id="PF07929"/>
    </source>
</evidence>
<accession>A0ABR5DCD7</accession>
<dbReference type="PANTHER" id="PTHR41878">
    <property type="entry name" value="LEXA REPRESSOR-RELATED"/>
    <property type="match status" value="1"/>
</dbReference>
<dbReference type="RefSeq" id="WP_045016219.1">
    <property type="nucleotide sequence ID" value="NZ_CP166104.1"/>
</dbReference>
<dbReference type="InterPro" id="IPR024047">
    <property type="entry name" value="MM3350-like_sf"/>
</dbReference>
<proteinExistence type="predicted"/>
<dbReference type="Gene3D" id="1.10.260.40">
    <property type="entry name" value="lambda repressor-like DNA-binding domains"/>
    <property type="match status" value="1"/>
</dbReference>
<keyword evidence="3" id="KW-1185">Reference proteome</keyword>
<dbReference type="SUPFAM" id="SSF47413">
    <property type="entry name" value="lambda repressor-like DNA-binding domains"/>
    <property type="match status" value="1"/>
</dbReference>
<dbReference type="Pfam" id="PF07929">
    <property type="entry name" value="PRiA4_ORF3"/>
    <property type="match status" value="1"/>
</dbReference>
<dbReference type="EMBL" id="JWIT01000003">
    <property type="protein sequence ID" value="KJF74644.1"/>
    <property type="molecule type" value="Genomic_DNA"/>
</dbReference>
<evidence type="ECO:0000313" key="2">
    <source>
        <dbReference type="EMBL" id="KJF74644.1"/>
    </source>
</evidence>
<evidence type="ECO:0000313" key="3">
    <source>
        <dbReference type="Proteomes" id="UP000032564"/>
    </source>
</evidence>
<dbReference type="InterPro" id="IPR012912">
    <property type="entry name" value="Plasmid_pRiA4b_Orf3-like"/>
</dbReference>
<dbReference type="Proteomes" id="UP000032564">
    <property type="component" value="Unassembled WGS sequence"/>
</dbReference>
<protein>
    <recommendedName>
        <fullName evidence="1">Plasmid pRiA4b Orf3-like domain-containing protein</fullName>
    </recommendedName>
</protein>
<dbReference type="InterPro" id="IPR010982">
    <property type="entry name" value="Lambda_DNA-bd_dom_sf"/>
</dbReference>
<name>A0ABR5DCD7_9HYPH</name>
<dbReference type="SUPFAM" id="SSF159941">
    <property type="entry name" value="MM3350-like"/>
    <property type="match status" value="1"/>
</dbReference>
<gene>
    <name evidence="2" type="ORF">RP75_06025</name>
</gene>
<dbReference type="PANTHER" id="PTHR41878:SF1">
    <property type="entry name" value="TNPR PROTEIN"/>
    <property type="match status" value="1"/>
</dbReference>